<dbReference type="Gene3D" id="1.10.260.40">
    <property type="entry name" value="lambda repressor-like DNA-binding domains"/>
    <property type="match status" value="1"/>
</dbReference>
<keyword evidence="6" id="KW-1185">Reference proteome</keyword>
<evidence type="ECO:0000259" key="4">
    <source>
        <dbReference type="Pfam" id="PF00589"/>
    </source>
</evidence>
<feature type="coiled-coil region" evidence="3">
    <location>
        <begin position="574"/>
        <end position="601"/>
    </location>
</feature>
<proteinExistence type="predicted"/>
<evidence type="ECO:0000256" key="2">
    <source>
        <dbReference type="ARBA" id="ARBA00023172"/>
    </source>
</evidence>
<dbReference type="Gene3D" id="1.10.443.10">
    <property type="entry name" value="Intergrase catalytic core"/>
    <property type="match status" value="1"/>
</dbReference>
<name>A0A9W4X390_9GLOM</name>
<dbReference type="GO" id="GO:0005856">
    <property type="term" value="C:cytoskeleton"/>
    <property type="evidence" value="ECO:0007669"/>
    <property type="project" value="TreeGrafter"/>
</dbReference>
<dbReference type="InterPro" id="IPR032675">
    <property type="entry name" value="LRR_dom_sf"/>
</dbReference>
<dbReference type="EMBL" id="CAMKVN010002979">
    <property type="protein sequence ID" value="CAI2183254.1"/>
    <property type="molecule type" value="Genomic_DNA"/>
</dbReference>
<dbReference type="PROSITE" id="PS51450">
    <property type="entry name" value="LRR"/>
    <property type="match status" value="1"/>
</dbReference>
<dbReference type="CDD" id="cd00397">
    <property type="entry name" value="DNA_BRE_C"/>
    <property type="match status" value="1"/>
</dbReference>
<feature type="coiled-coil region" evidence="3">
    <location>
        <begin position="490"/>
        <end position="545"/>
    </location>
</feature>
<evidence type="ECO:0000256" key="3">
    <source>
        <dbReference type="SAM" id="Coils"/>
    </source>
</evidence>
<dbReference type="GO" id="GO:0015074">
    <property type="term" value="P:DNA integration"/>
    <property type="evidence" value="ECO:0007669"/>
    <property type="project" value="InterPro"/>
</dbReference>
<keyword evidence="1 3" id="KW-0175">Coiled coil</keyword>
<dbReference type="InterPro" id="IPR013762">
    <property type="entry name" value="Integrase-like_cat_sf"/>
</dbReference>
<feature type="domain" description="Tyr recombinase" evidence="4">
    <location>
        <begin position="744"/>
        <end position="794"/>
    </location>
</feature>
<sequence length="960" mass="111438">MPTIKGFEKKKGFRFFFTSHDRGEKPHIHAEGSGGIMKVLLKDLSVEYSRGLTYTEERKILEIQKQANLLNFHSNSENRFQLTKLEQERNHYQTLYQKRVEKDLAADQSEKIKQLTLNIQDLKNNLAGEKTENNLFQQKVSDLENSLFSLAKSKLKGKVEYLKLQNNNIMVTLQEYLEQKYPTKEDKEGLDLREFKNLEKLVVDNSNITKLNVSGLVNLKELDCSDNNLASIDFLNQLPNPEKLKNLEIYSNNIQPTDIEIFSKFVNLRRLQIGTTKYGLEKGKHNKFYGSLKSYQNLTRLEQICIEATDVNEGLEYLPEKTKITQTKQELDTVKAREADKTAKITRLENKLNFLEQTKTRLETELAQEQQQHNQTKTNFQSQLRDLATILYPDSPFPTNINFADFKGWVEETVQEADKENIINLQAALVEEKEARQRSFENVKAQYRKVFERNNKETELVQQKNKELATKISELEISSRNQTELTAKQITQLETSNQQLLKLLQATEQELTNTKNQLTQIQAKLTHLEQQKTQTNQTITNLESQIEVKKGELQQGKDTNNKLFSELTTAKNQSTTNQEKIKQLQSKIKLLEQQKETYRTKYDKSVEFIREIREDIAKMSYRKELRRSLRDLDAATSLKDLSALPGNRLRKLEEPIHPGEMLREEFLIPAKLTPQKLAQGVNIPVEEIEDILEEKKDLSTDMACLGLRISEAINFDLNLEHQQAEYKNLYLLRGKRDKERKLKKEMNIAQNIELSLHTLRRCFATHQAISGMPLPVLQKVLGHSKVSTTALYIRDGDLGNLHLNIEPLSVAKYFYGKGVENFSINQDLIYLAYLEALKDEDLDNELAISYADEDARKSLKSEREISIRAFGEFNDLTFKEISQSRNCHFVNYKTELSIPNTEIRLIGALQPNYFHAKEKAYNDLFSVLFIDFDHSLHKNIRKTKTKEQELICIMEERDCN</sequence>
<dbReference type="InterPro" id="IPR025427">
    <property type="entry name" value="DUF4160"/>
</dbReference>
<dbReference type="Gene3D" id="3.80.10.10">
    <property type="entry name" value="Ribonuclease Inhibitor"/>
    <property type="match status" value="1"/>
</dbReference>
<protein>
    <submittedName>
        <fullName evidence="5">15551_t:CDS:1</fullName>
    </submittedName>
</protein>
<dbReference type="GO" id="GO:0006310">
    <property type="term" value="P:DNA recombination"/>
    <property type="evidence" value="ECO:0007669"/>
    <property type="project" value="UniProtKB-KW"/>
</dbReference>
<gene>
    <name evidence="5" type="ORF">FWILDA_LOCUS10987</name>
</gene>
<dbReference type="Pfam" id="PF00589">
    <property type="entry name" value="Phage_integrase"/>
    <property type="match status" value="1"/>
</dbReference>
<reference evidence="5" key="1">
    <citation type="submission" date="2022-08" db="EMBL/GenBank/DDBJ databases">
        <authorList>
            <person name="Kallberg Y."/>
            <person name="Tangrot J."/>
            <person name="Rosling A."/>
        </authorList>
    </citation>
    <scope>NUCLEOTIDE SEQUENCE</scope>
    <source>
        <strain evidence="5">Wild A</strain>
    </source>
</reference>
<dbReference type="Proteomes" id="UP001153678">
    <property type="component" value="Unassembled WGS sequence"/>
</dbReference>
<evidence type="ECO:0000313" key="5">
    <source>
        <dbReference type="EMBL" id="CAI2183254.1"/>
    </source>
</evidence>
<dbReference type="SUPFAM" id="SSF56349">
    <property type="entry name" value="DNA breaking-rejoining enzymes"/>
    <property type="match status" value="1"/>
</dbReference>
<accession>A0A9W4X390</accession>
<evidence type="ECO:0000313" key="6">
    <source>
        <dbReference type="Proteomes" id="UP001153678"/>
    </source>
</evidence>
<comment type="caution">
    <text evidence="5">The sequence shown here is derived from an EMBL/GenBank/DDBJ whole genome shotgun (WGS) entry which is preliminary data.</text>
</comment>
<dbReference type="InterPro" id="IPR010982">
    <property type="entry name" value="Lambda_DNA-bd_dom_sf"/>
</dbReference>
<dbReference type="OrthoDB" id="2378149at2759"/>
<dbReference type="PANTHER" id="PTHR32083:SF0">
    <property type="entry name" value="CILIA AND FLAGELLA-ASSOCIATED PROTEIN 58"/>
    <property type="match status" value="1"/>
</dbReference>
<dbReference type="InterPro" id="IPR002104">
    <property type="entry name" value="Integrase_catalytic"/>
</dbReference>
<keyword evidence="2" id="KW-0233">DNA recombination</keyword>
<dbReference type="SUPFAM" id="SSF52058">
    <property type="entry name" value="L domain-like"/>
    <property type="match status" value="1"/>
</dbReference>
<dbReference type="GO" id="GO:0003677">
    <property type="term" value="F:DNA binding"/>
    <property type="evidence" value="ECO:0007669"/>
    <property type="project" value="InterPro"/>
</dbReference>
<dbReference type="InterPro" id="IPR001611">
    <property type="entry name" value="Leu-rich_rpt"/>
</dbReference>
<feature type="coiled-coil region" evidence="3">
    <location>
        <begin position="105"/>
        <end position="139"/>
    </location>
</feature>
<dbReference type="InterPro" id="IPR011010">
    <property type="entry name" value="DNA_brk_join_enz"/>
</dbReference>
<dbReference type="PANTHER" id="PTHR32083">
    <property type="entry name" value="CILIA AND FLAGELLA-ASSOCIATED PROTEIN 58-RELATED"/>
    <property type="match status" value="1"/>
</dbReference>
<evidence type="ECO:0000256" key="1">
    <source>
        <dbReference type="ARBA" id="ARBA00023054"/>
    </source>
</evidence>
<dbReference type="Pfam" id="PF13711">
    <property type="entry name" value="DUF4160"/>
    <property type="match status" value="1"/>
</dbReference>
<organism evidence="5 6">
    <name type="scientific">Funneliformis geosporum</name>
    <dbReference type="NCBI Taxonomy" id="1117311"/>
    <lineage>
        <taxon>Eukaryota</taxon>
        <taxon>Fungi</taxon>
        <taxon>Fungi incertae sedis</taxon>
        <taxon>Mucoromycota</taxon>
        <taxon>Glomeromycotina</taxon>
        <taxon>Glomeromycetes</taxon>
        <taxon>Glomerales</taxon>
        <taxon>Glomeraceae</taxon>
        <taxon>Funneliformis</taxon>
    </lineage>
</organism>
<feature type="coiled-coil region" evidence="3">
    <location>
        <begin position="331"/>
        <end position="379"/>
    </location>
</feature>
<dbReference type="AlphaFoldDB" id="A0A9W4X390"/>